<keyword evidence="5" id="KW-0547">Nucleotide-binding</keyword>
<dbReference type="HAMAP" id="MF_02090">
    <property type="entry name" value="NadE_glutamine_dep"/>
    <property type="match status" value="1"/>
</dbReference>
<dbReference type="GO" id="GO:0005524">
    <property type="term" value="F:ATP binding"/>
    <property type="evidence" value="ECO:0007669"/>
    <property type="project" value="UniProtKB-KW"/>
</dbReference>
<dbReference type="GO" id="GO:0003952">
    <property type="term" value="F:NAD+ synthase (glutamine-hydrolyzing) activity"/>
    <property type="evidence" value="ECO:0007669"/>
    <property type="project" value="UniProtKB-EC"/>
</dbReference>
<dbReference type="SUPFAM" id="SSF56317">
    <property type="entry name" value="Carbon-nitrogen hydrolase"/>
    <property type="match status" value="1"/>
</dbReference>
<feature type="domain" description="CN hydrolase" evidence="8">
    <location>
        <begin position="6"/>
        <end position="268"/>
    </location>
</feature>
<evidence type="ECO:0000256" key="7">
    <source>
        <dbReference type="ARBA" id="ARBA00023027"/>
    </source>
</evidence>
<comment type="caution">
    <text evidence="9">The sequence shown here is derived from an EMBL/GenBank/DDBJ whole genome shotgun (WGS) entry which is preliminary data.</text>
</comment>
<dbReference type="AlphaFoldDB" id="A0A644WI23"/>
<dbReference type="InterPro" id="IPR003694">
    <property type="entry name" value="NAD_synthase"/>
</dbReference>
<dbReference type="PANTHER" id="PTHR23090:SF9">
    <property type="entry name" value="GLUTAMINE-DEPENDENT NAD(+) SYNTHETASE"/>
    <property type="match status" value="1"/>
</dbReference>
<evidence type="ECO:0000313" key="9">
    <source>
        <dbReference type="EMBL" id="MPM03525.1"/>
    </source>
</evidence>
<dbReference type="GO" id="GO:0005737">
    <property type="term" value="C:cytoplasm"/>
    <property type="evidence" value="ECO:0007669"/>
    <property type="project" value="InterPro"/>
</dbReference>
<keyword evidence="7" id="KW-0520">NAD</keyword>
<dbReference type="InterPro" id="IPR014729">
    <property type="entry name" value="Rossmann-like_a/b/a_fold"/>
</dbReference>
<dbReference type="EC" id="6.3.5.1" evidence="3"/>
<dbReference type="NCBIfam" id="TIGR00552">
    <property type="entry name" value="nadE"/>
    <property type="match status" value="1"/>
</dbReference>
<dbReference type="Pfam" id="PF02540">
    <property type="entry name" value="NAD_synthase"/>
    <property type="match status" value="1"/>
</dbReference>
<protein>
    <recommendedName>
        <fullName evidence="3">NAD(+) synthase (glutamine-hydrolyzing)</fullName>
        <ecNumber evidence="3">6.3.5.1</ecNumber>
    </recommendedName>
</protein>
<dbReference type="InterPro" id="IPR014445">
    <property type="entry name" value="Gln-dep_NAD_synthase"/>
</dbReference>
<evidence type="ECO:0000256" key="1">
    <source>
        <dbReference type="ARBA" id="ARBA00005188"/>
    </source>
</evidence>
<dbReference type="InterPro" id="IPR041856">
    <property type="entry name" value="NAD+_synth_C"/>
</dbReference>
<dbReference type="CDD" id="cd00553">
    <property type="entry name" value="NAD_synthase"/>
    <property type="match status" value="1"/>
</dbReference>
<evidence type="ECO:0000256" key="6">
    <source>
        <dbReference type="ARBA" id="ARBA00022840"/>
    </source>
</evidence>
<evidence type="ECO:0000256" key="2">
    <source>
        <dbReference type="ARBA" id="ARBA00007145"/>
    </source>
</evidence>
<evidence type="ECO:0000256" key="4">
    <source>
        <dbReference type="ARBA" id="ARBA00022598"/>
    </source>
</evidence>
<dbReference type="Gene3D" id="1.10.10.1140">
    <property type="entry name" value="Glutamine-dependent NAD+ synthetase, C-terminal domain"/>
    <property type="match status" value="1"/>
</dbReference>
<dbReference type="SUPFAM" id="SSF52402">
    <property type="entry name" value="Adenine nucleotide alpha hydrolases-like"/>
    <property type="match status" value="1"/>
</dbReference>
<sequence>MKDGFIKCAVASAQVKVADCLFNTQTVLQLMRQAEKEQVRLLVLPELVTSSYTCADLFLQQSLQTGCLEAVAAIVEESKDCELLLVFGSALVVEGNLYNCAVVVHKGVILGVVPKQHLPNYQEFYEKRWFCTPRDGNREITLLGQTVWFGTRLLFQNDEIREFVLACEICEDLWVPDSPGIGYALAGATVITNCSASDELVGKEEYRRSLVAGQSAKLVCAYLYSNAGEGESSTDLVFTPHNLIYENGLQLAQSYGISNTLLITEIDVQKLALERIRMQTFNADRSAYRTIFFSWKVGTCSLTRFIDKAPFVPSDEANRSERCEKILMLQALGLKQRLAHTQSKSVVVGLSGGLDSTLALLVCVRAFDLLSLDRSGIVAVTMPGFGTTKRTKGNAVQLAKALGVELKTISIAKAVRQHFKDIGHDPAVLDVTYENSQARERTQILMDLANSLNALVVGTGDLSELALGWATYNGDHMSMYGVNASVPKTLVRHLVKHVASQSDPELKKVLLDVAATPVSPELLPASSDGTIMQVTEDIVGPYELHDFFLYHAIRWGFGPQKVYRLASLAFAGEYDDAFILRWMKTFYRRFFSQQFKRSCLPDGPKIGSLALSPRGDWRMSSDASYTLWKRELDTL</sequence>
<organism evidence="9">
    <name type="scientific">bioreactor metagenome</name>
    <dbReference type="NCBI Taxonomy" id="1076179"/>
    <lineage>
        <taxon>unclassified sequences</taxon>
        <taxon>metagenomes</taxon>
        <taxon>ecological metagenomes</taxon>
    </lineage>
</organism>
<dbReference type="InterPro" id="IPR022310">
    <property type="entry name" value="NAD/GMP_synthase"/>
</dbReference>
<dbReference type="PANTHER" id="PTHR23090">
    <property type="entry name" value="NH 3 /GLUTAMINE-DEPENDENT NAD + SYNTHETASE"/>
    <property type="match status" value="1"/>
</dbReference>
<dbReference type="PIRSF" id="PIRSF006630">
    <property type="entry name" value="NADS_GAT"/>
    <property type="match status" value="1"/>
</dbReference>
<dbReference type="InterPro" id="IPR003010">
    <property type="entry name" value="C-N_Hydrolase"/>
</dbReference>
<comment type="pathway">
    <text evidence="1">Cofactor biosynthesis; NAD(+) biosynthesis; NAD(+) from deamido-NAD(+) (L-Gln route): step 1/1.</text>
</comment>
<dbReference type="PROSITE" id="PS50263">
    <property type="entry name" value="CN_HYDROLASE"/>
    <property type="match status" value="1"/>
</dbReference>
<dbReference type="GO" id="GO:0009435">
    <property type="term" value="P:NAD+ biosynthetic process"/>
    <property type="evidence" value="ECO:0007669"/>
    <property type="project" value="UniProtKB-UniPathway"/>
</dbReference>
<dbReference type="NCBIfam" id="NF002730">
    <property type="entry name" value="PRK02628.1"/>
    <property type="match status" value="1"/>
</dbReference>
<accession>A0A644WI23</accession>
<evidence type="ECO:0000256" key="3">
    <source>
        <dbReference type="ARBA" id="ARBA00012743"/>
    </source>
</evidence>
<keyword evidence="6" id="KW-0067">ATP-binding</keyword>
<dbReference type="InterPro" id="IPR036526">
    <property type="entry name" value="C-N_Hydrolase_sf"/>
</dbReference>
<dbReference type="UniPathway" id="UPA00253">
    <property type="reaction ID" value="UER00334"/>
</dbReference>
<dbReference type="Gene3D" id="3.60.110.10">
    <property type="entry name" value="Carbon-nitrogen hydrolase"/>
    <property type="match status" value="1"/>
</dbReference>
<dbReference type="CDD" id="cd07570">
    <property type="entry name" value="GAT_Gln-NAD-synth"/>
    <property type="match status" value="1"/>
</dbReference>
<evidence type="ECO:0000256" key="5">
    <source>
        <dbReference type="ARBA" id="ARBA00022741"/>
    </source>
</evidence>
<dbReference type="Pfam" id="PF00795">
    <property type="entry name" value="CN_hydrolase"/>
    <property type="match status" value="1"/>
</dbReference>
<dbReference type="GO" id="GO:0004359">
    <property type="term" value="F:glutaminase activity"/>
    <property type="evidence" value="ECO:0007669"/>
    <property type="project" value="InterPro"/>
</dbReference>
<proteinExistence type="inferred from homology"/>
<gene>
    <name evidence="9" type="primary">nadE_19</name>
    <name evidence="9" type="ORF">SDC9_49792</name>
</gene>
<keyword evidence="4 9" id="KW-0436">Ligase</keyword>
<comment type="similarity">
    <text evidence="2">In the C-terminal section; belongs to the NAD synthetase family.</text>
</comment>
<dbReference type="Gene3D" id="3.40.50.620">
    <property type="entry name" value="HUPs"/>
    <property type="match status" value="1"/>
</dbReference>
<evidence type="ECO:0000259" key="8">
    <source>
        <dbReference type="PROSITE" id="PS50263"/>
    </source>
</evidence>
<reference evidence="9" key="1">
    <citation type="submission" date="2019-08" db="EMBL/GenBank/DDBJ databases">
        <authorList>
            <person name="Kucharzyk K."/>
            <person name="Murdoch R.W."/>
            <person name="Higgins S."/>
            <person name="Loffler F."/>
        </authorList>
    </citation>
    <scope>NUCLEOTIDE SEQUENCE</scope>
</reference>
<dbReference type="EMBL" id="VSSQ01000960">
    <property type="protein sequence ID" value="MPM03525.1"/>
    <property type="molecule type" value="Genomic_DNA"/>
</dbReference>
<name>A0A644WI23_9ZZZZ</name>